<evidence type="ECO:0000313" key="2">
    <source>
        <dbReference type="RefSeq" id="XP_075103649.1"/>
    </source>
</evidence>
<reference evidence="1" key="1">
    <citation type="journal article" date="2014" name="Nat. Commun.">
        <title>The tobacco genome sequence and its comparison with those of tomato and potato.</title>
        <authorList>
            <person name="Sierro N."/>
            <person name="Battey J.N."/>
            <person name="Ouadi S."/>
            <person name="Bakaher N."/>
            <person name="Bovet L."/>
            <person name="Willig A."/>
            <person name="Goepfert S."/>
            <person name="Peitsch M.C."/>
            <person name="Ivanov N.V."/>
        </authorList>
    </citation>
    <scope>NUCLEOTIDE SEQUENCE [LARGE SCALE GENOMIC DNA]</scope>
</reference>
<protein>
    <submittedName>
        <fullName evidence="2">Uncharacterized protein LOC142178223</fullName>
    </submittedName>
</protein>
<dbReference type="Proteomes" id="UP000790787">
    <property type="component" value="Chromosome 24"/>
</dbReference>
<sequence length="262" mass="30689">MDAGILLRRKKRFFQGQPRIRLGDLTRDKAQELEGRLMVMGAWRSSGDASEMWTATTDCIRKAAREMLGVSKGYYGRHQGDWWWNDVVQGKVEAKKVAYLRLVKSTNEEERRVNRGRYKEARKEAKLAVTEAKDAAFGRLYEELGEKGGEKKQFRQAKARERKARDLDQVRYIKDEEGRVFTKDAQIKRRWQDYFYRLMNEEGDRDIVLGEFGHSGGHQNFRYCRRIKVEEVVGAMRKMSKPGQTNFRWNYGGVCVEQAWNG</sequence>
<dbReference type="RefSeq" id="XP_075103649.1">
    <property type="nucleotide sequence ID" value="XM_075247548.1"/>
</dbReference>
<organism evidence="1 2">
    <name type="scientific">Nicotiana tabacum</name>
    <name type="common">Common tobacco</name>
    <dbReference type="NCBI Taxonomy" id="4097"/>
    <lineage>
        <taxon>Eukaryota</taxon>
        <taxon>Viridiplantae</taxon>
        <taxon>Streptophyta</taxon>
        <taxon>Embryophyta</taxon>
        <taxon>Tracheophyta</taxon>
        <taxon>Spermatophyta</taxon>
        <taxon>Magnoliopsida</taxon>
        <taxon>eudicotyledons</taxon>
        <taxon>Gunneridae</taxon>
        <taxon>Pentapetalae</taxon>
        <taxon>asterids</taxon>
        <taxon>lamiids</taxon>
        <taxon>Solanales</taxon>
        <taxon>Solanaceae</taxon>
        <taxon>Nicotianoideae</taxon>
        <taxon>Nicotianeae</taxon>
        <taxon>Nicotiana</taxon>
    </lineage>
</organism>
<evidence type="ECO:0000313" key="1">
    <source>
        <dbReference type="Proteomes" id="UP000790787"/>
    </source>
</evidence>
<gene>
    <name evidence="2" type="primary">LOC142178223</name>
</gene>
<accession>A0AC58U2E8</accession>
<reference evidence="2" key="2">
    <citation type="submission" date="2025-08" db="UniProtKB">
        <authorList>
            <consortium name="RefSeq"/>
        </authorList>
    </citation>
    <scope>IDENTIFICATION</scope>
    <source>
        <tissue evidence="2">Leaf</tissue>
    </source>
</reference>
<proteinExistence type="predicted"/>
<name>A0AC58U2E8_TOBAC</name>
<keyword evidence="1" id="KW-1185">Reference proteome</keyword>